<dbReference type="InterPro" id="IPR027417">
    <property type="entry name" value="P-loop_NTPase"/>
</dbReference>
<dbReference type="AlphaFoldDB" id="A0A1M7Q6U2"/>
<organism evidence="1 2">
    <name type="scientific">Gracilibacillus kekensis</name>
    <dbReference type="NCBI Taxonomy" id="1027249"/>
    <lineage>
        <taxon>Bacteria</taxon>
        <taxon>Bacillati</taxon>
        <taxon>Bacillota</taxon>
        <taxon>Bacilli</taxon>
        <taxon>Bacillales</taxon>
        <taxon>Bacillaceae</taxon>
        <taxon>Gracilibacillus</taxon>
    </lineage>
</organism>
<dbReference type="SUPFAM" id="SSF52540">
    <property type="entry name" value="P-loop containing nucleoside triphosphate hydrolases"/>
    <property type="match status" value="1"/>
</dbReference>
<dbReference type="CDD" id="cd18785">
    <property type="entry name" value="SF2_C"/>
    <property type="match status" value="1"/>
</dbReference>
<dbReference type="EMBL" id="FRCZ01000006">
    <property type="protein sequence ID" value="SHN26243.1"/>
    <property type="molecule type" value="Genomic_DNA"/>
</dbReference>
<proteinExistence type="predicted"/>
<evidence type="ECO:0000313" key="2">
    <source>
        <dbReference type="Proteomes" id="UP000184184"/>
    </source>
</evidence>
<sequence>MITIEKLEELTRLPDSEEKLLIATGKYAGEGFDDSRLDTLFLTMPISWKGTLQQYVGRLHREHSGKDEVKVFDYVDSNVEVLQKMFEKRLKGYKNIGYRIRGENKEKNQQIQLF</sequence>
<dbReference type="STRING" id="1027249.SAMN05216179_2833"/>
<evidence type="ECO:0008006" key="3">
    <source>
        <dbReference type="Google" id="ProtNLM"/>
    </source>
</evidence>
<keyword evidence="2" id="KW-1185">Reference proteome</keyword>
<accession>A0A1M7Q6U2</accession>
<evidence type="ECO:0000313" key="1">
    <source>
        <dbReference type="EMBL" id="SHN26243.1"/>
    </source>
</evidence>
<name>A0A1M7Q6U2_9BACI</name>
<dbReference type="Proteomes" id="UP000184184">
    <property type="component" value="Unassembled WGS sequence"/>
</dbReference>
<protein>
    <recommendedName>
        <fullName evidence="3">Type III restriction enzyme, res subunit</fullName>
    </recommendedName>
</protein>
<gene>
    <name evidence="1" type="ORF">SAMN05216179_2833</name>
</gene>
<dbReference type="RefSeq" id="WP_211619586.1">
    <property type="nucleotide sequence ID" value="NZ_FRCZ01000006.1"/>
</dbReference>
<dbReference type="Gene3D" id="3.40.50.300">
    <property type="entry name" value="P-loop containing nucleotide triphosphate hydrolases"/>
    <property type="match status" value="1"/>
</dbReference>
<reference evidence="1 2" key="1">
    <citation type="submission" date="2016-11" db="EMBL/GenBank/DDBJ databases">
        <authorList>
            <person name="Jaros S."/>
            <person name="Januszkiewicz K."/>
            <person name="Wedrychowicz H."/>
        </authorList>
    </citation>
    <scope>NUCLEOTIDE SEQUENCE [LARGE SCALE GENOMIC DNA]</scope>
    <source>
        <strain evidence="1 2">CGMCC 1.10681</strain>
    </source>
</reference>